<comment type="subcellular location">
    <subcellularLocation>
        <location evidence="6">Cell membrane</location>
        <topology evidence="6">Multi-pass membrane protein</topology>
    </subcellularLocation>
    <subcellularLocation>
        <location evidence="1">Membrane</location>
        <topology evidence="1">Multi-pass membrane protein</topology>
    </subcellularLocation>
</comment>
<evidence type="ECO:0000256" key="6">
    <source>
        <dbReference type="RuleBase" id="RU363041"/>
    </source>
</evidence>
<feature type="transmembrane region" description="Helical" evidence="6">
    <location>
        <begin position="47"/>
        <end position="68"/>
    </location>
</feature>
<comment type="similarity">
    <text evidence="2 6">Belongs to the 4-toluene sulfonate uptake permease (TSUP) (TC 2.A.102) family.</text>
</comment>
<keyword evidence="4 6" id="KW-1133">Transmembrane helix</keyword>
<evidence type="ECO:0000256" key="2">
    <source>
        <dbReference type="ARBA" id="ARBA00009142"/>
    </source>
</evidence>
<organism evidence="8">
    <name type="scientific">Candidatus Kentrum sp. MB</name>
    <dbReference type="NCBI Taxonomy" id="2138164"/>
    <lineage>
        <taxon>Bacteria</taxon>
        <taxon>Pseudomonadati</taxon>
        <taxon>Pseudomonadota</taxon>
        <taxon>Gammaproteobacteria</taxon>
        <taxon>Candidatus Kentrum</taxon>
    </lineage>
</organism>
<dbReference type="Pfam" id="PF01925">
    <property type="entry name" value="TauE"/>
    <property type="match status" value="1"/>
</dbReference>
<evidence type="ECO:0000256" key="3">
    <source>
        <dbReference type="ARBA" id="ARBA00022692"/>
    </source>
</evidence>
<evidence type="ECO:0000313" key="8">
    <source>
        <dbReference type="EMBL" id="VFK33469.1"/>
    </source>
</evidence>
<accession>A0A450XVZ9</accession>
<dbReference type="AlphaFoldDB" id="A0A450XVZ9"/>
<dbReference type="InterPro" id="IPR002781">
    <property type="entry name" value="TM_pro_TauE-like"/>
</dbReference>
<feature type="transmembrane region" description="Helical" evidence="6">
    <location>
        <begin position="176"/>
        <end position="200"/>
    </location>
</feature>
<feature type="transmembrane region" description="Helical" evidence="6">
    <location>
        <begin position="6"/>
        <end position="35"/>
    </location>
</feature>
<gene>
    <name evidence="7" type="ORF">BECKMB1821G_GA0114241_101239</name>
    <name evidence="9" type="ORF">BECKMB1821H_GA0114242_10478</name>
    <name evidence="8" type="ORF">BECKMB1821I_GA0114274_10468</name>
</gene>
<dbReference type="EMBL" id="CAADFO010000012">
    <property type="protein sequence ID" value="VFK25311.1"/>
    <property type="molecule type" value="Genomic_DNA"/>
</dbReference>
<evidence type="ECO:0000256" key="4">
    <source>
        <dbReference type="ARBA" id="ARBA00022989"/>
    </source>
</evidence>
<protein>
    <recommendedName>
        <fullName evidence="6">Probable membrane transporter protein</fullName>
    </recommendedName>
</protein>
<keyword evidence="6" id="KW-1003">Cell membrane</keyword>
<feature type="transmembrane region" description="Helical" evidence="6">
    <location>
        <begin position="212"/>
        <end position="232"/>
    </location>
</feature>
<keyword evidence="5 6" id="KW-0472">Membrane</keyword>
<dbReference type="PANTHER" id="PTHR43483">
    <property type="entry name" value="MEMBRANE TRANSPORTER PROTEIN HI_0806-RELATED"/>
    <property type="match status" value="1"/>
</dbReference>
<evidence type="ECO:0000313" key="9">
    <source>
        <dbReference type="EMBL" id="VFK76228.1"/>
    </source>
</evidence>
<keyword evidence="3 6" id="KW-0812">Transmembrane</keyword>
<evidence type="ECO:0000256" key="1">
    <source>
        <dbReference type="ARBA" id="ARBA00004141"/>
    </source>
</evidence>
<feature type="transmembrane region" description="Helical" evidence="6">
    <location>
        <begin position="80"/>
        <end position="99"/>
    </location>
</feature>
<feature type="transmembrane region" description="Helical" evidence="6">
    <location>
        <begin position="244"/>
        <end position="261"/>
    </location>
</feature>
<name>A0A450XVZ9_9GAMM</name>
<proteinExistence type="inferred from homology"/>
<reference evidence="8" key="1">
    <citation type="submission" date="2019-02" db="EMBL/GenBank/DDBJ databases">
        <authorList>
            <person name="Gruber-Vodicka R. H."/>
            <person name="Seah K. B. B."/>
        </authorList>
    </citation>
    <scope>NUCLEOTIDE SEQUENCE</scope>
    <source>
        <strain evidence="7">BECK_BZ197</strain>
        <strain evidence="9">BECK_BZ198</strain>
        <strain evidence="8">BECK_BZ199</strain>
    </source>
</reference>
<evidence type="ECO:0000313" key="7">
    <source>
        <dbReference type="EMBL" id="VFK25311.1"/>
    </source>
</evidence>
<dbReference type="GO" id="GO:0005886">
    <property type="term" value="C:plasma membrane"/>
    <property type="evidence" value="ECO:0007669"/>
    <property type="project" value="UniProtKB-SubCell"/>
</dbReference>
<evidence type="ECO:0000256" key="5">
    <source>
        <dbReference type="ARBA" id="ARBA00023136"/>
    </source>
</evidence>
<sequence>MDIISLLLLGAVAGILAGLLGIGGGVVIVPILFSLLGANAEIPATHLMHIALGTSLATIVITSLSSIRAHHGRKAVQWSLVWKLTPGLVMGVLVGAMIADVLPGDGLRMFFGVFLLLVSLQLGFEFQVSSQRPTPGWLGMSMAGLIIGKVSALVGIGGGTLTVPFLLWCNVPVRHAVATSAAGGFPIAVAGTMGFMLTGWHVTDLPVWSSGYVYWPAFFAIAPVSLLFAPLGAKLAHTLPVARLKKFFALYLAVVGINMLLV</sequence>
<dbReference type="PANTHER" id="PTHR43483:SF3">
    <property type="entry name" value="MEMBRANE TRANSPORTER PROTEIN HI_0806-RELATED"/>
    <property type="match status" value="1"/>
</dbReference>
<dbReference type="EMBL" id="CAADFQ010000046">
    <property type="protein sequence ID" value="VFK33469.1"/>
    <property type="molecule type" value="Genomic_DNA"/>
</dbReference>
<feature type="transmembrane region" description="Helical" evidence="6">
    <location>
        <begin position="144"/>
        <end position="169"/>
    </location>
</feature>
<dbReference type="EMBL" id="CAADGH010000047">
    <property type="protein sequence ID" value="VFK76228.1"/>
    <property type="molecule type" value="Genomic_DNA"/>
</dbReference>